<proteinExistence type="predicted"/>
<evidence type="ECO:0000313" key="2">
    <source>
        <dbReference type="Proteomes" id="UP000018291"/>
    </source>
</evidence>
<dbReference type="RefSeq" id="WP_012230081.1">
    <property type="nucleotide sequence ID" value="NZ_HG422565.1"/>
</dbReference>
<accession>R4Z3B5</accession>
<dbReference type="EMBL" id="CANL01000067">
    <property type="protein sequence ID" value="CCM65409.1"/>
    <property type="molecule type" value="Genomic_DNA"/>
</dbReference>
<dbReference type="AlphaFoldDB" id="R4Z3B5"/>
<evidence type="ECO:0000313" key="1">
    <source>
        <dbReference type="EMBL" id="CCM65409.1"/>
    </source>
</evidence>
<name>R4Z3B5_9ACTN</name>
<dbReference type="STRING" id="1229780.BN381_70108"/>
<reference evidence="1 2" key="1">
    <citation type="journal article" date="2013" name="ISME J.">
        <title>Metabolic model for the filamentous 'Candidatus Microthrix parvicella' based on genomic and metagenomic analyses.</title>
        <authorList>
            <person name="Jon McIlroy S."/>
            <person name="Kristiansen R."/>
            <person name="Albertsen M."/>
            <person name="Michael Karst S."/>
            <person name="Rossetti S."/>
            <person name="Lund Nielsen J."/>
            <person name="Tandoi V."/>
            <person name="James Seviour R."/>
            <person name="Nielsen P.H."/>
        </authorList>
    </citation>
    <scope>NUCLEOTIDE SEQUENCE [LARGE SCALE GENOMIC DNA]</scope>
    <source>
        <strain evidence="1 2">RN1</strain>
    </source>
</reference>
<protein>
    <submittedName>
        <fullName evidence="1">Uncharacterized protein</fullName>
    </submittedName>
</protein>
<organism evidence="1 2">
    <name type="scientific">Candidatus Neomicrothrix parvicella RN1</name>
    <dbReference type="NCBI Taxonomy" id="1229780"/>
    <lineage>
        <taxon>Bacteria</taxon>
        <taxon>Bacillati</taxon>
        <taxon>Actinomycetota</taxon>
        <taxon>Acidimicrobiia</taxon>
        <taxon>Acidimicrobiales</taxon>
        <taxon>Microthrixaceae</taxon>
        <taxon>Candidatus Neomicrothrix</taxon>
    </lineage>
</organism>
<gene>
    <name evidence="1" type="ORF">BN381_70108</name>
</gene>
<keyword evidence="2" id="KW-1185">Reference proteome</keyword>
<comment type="caution">
    <text evidence="1">The sequence shown here is derived from an EMBL/GenBank/DDBJ whole genome shotgun (WGS) entry which is preliminary data.</text>
</comment>
<dbReference type="HOGENOM" id="CLU_168745_3_0_11"/>
<sequence length="87" mass="9870">MNEPVYLFSRIAFRHDIDEADTLHALRNAIGQWHLDAEPPDRPDVRLLSIGPARNGQLLEVAVIPSHTSHQVIHSMKLRPSTRALFL</sequence>
<dbReference type="Proteomes" id="UP000018291">
    <property type="component" value="Unassembled WGS sequence"/>
</dbReference>